<organism evidence="1 2">
    <name type="scientific">Cercophora scortea</name>
    <dbReference type="NCBI Taxonomy" id="314031"/>
    <lineage>
        <taxon>Eukaryota</taxon>
        <taxon>Fungi</taxon>
        <taxon>Dikarya</taxon>
        <taxon>Ascomycota</taxon>
        <taxon>Pezizomycotina</taxon>
        <taxon>Sordariomycetes</taxon>
        <taxon>Sordariomycetidae</taxon>
        <taxon>Sordariales</taxon>
        <taxon>Lasiosphaeriaceae</taxon>
        <taxon>Cercophora</taxon>
    </lineage>
</organism>
<evidence type="ECO:0000313" key="1">
    <source>
        <dbReference type="EMBL" id="KAK3336247.1"/>
    </source>
</evidence>
<name>A0AAE0J3F3_9PEZI</name>
<dbReference type="AlphaFoldDB" id="A0AAE0J3F3"/>
<proteinExistence type="predicted"/>
<accession>A0AAE0J3F3</accession>
<protein>
    <submittedName>
        <fullName evidence="1">Uncharacterized protein</fullName>
    </submittedName>
</protein>
<reference evidence="1" key="1">
    <citation type="journal article" date="2023" name="Mol. Phylogenet. Evol.">
        <title>Genome-scale phylogeny and comparative genomics of the fungal order Sordariales.</title>
        <authorList>
            <person name="Hensen N."/>
            <person name="Bonometti L."/>
            <person name="Westerberg I."/>
            <person name="Brannstrom I.O."/>
            <person name="Guillou S."/>
            <person name="Cros-Aarteil S."/>
            <person name="Calhoun S."/>
            <person name="Haridas S."/>
            <person name="Kuo A."/>
            <person name="Mondo S."/>
            <person name="Pangilinan J."/>
            <person name="Riley R."/>
            <person name="LaButti K."/>
            <person name="Andreopoulos B."/>
            <person name="Lipzen A."/>
            <person name="Chen C."/>
            <person name="Yan M."/>
            <person name="Daum C."/>
            <person name="Ng V."/>
            <person name="Clum A."/>
            <person name="Steindorff A."/>
            <person name="Ohm R.A."/>
            <person name="Martin F."/>
            <person name="Silar P."/>
            <person name="Natvig D.O."/>
            <person name="Lalanne C."/>
            <person name="Gautier V."/>
            <person name="Ament-Velasquez S.L."/>
            <person name="Kruys A."/>
            <person name="Hutchinson M.I."/>
            <person name="Powell A.J."/>
            <person name="Barry K."/>
            <person name="Miller A.N."/>
            <person name="Grigoriev I.V."/>
            <person name="Debuchy R."/>
            <person name="Gladieux P."/>
            <person name="Hiltunen Thoren M."/>
            <person name="Johannesson H."/>
        </authorList>
    </citation>
    <scope>NUCLEOTIDE SEQUENCE</scope>
    <source>
        <strain evidence="1">SMH4131-1</strain>
    </source>
</reference>
<reference evidence="1" key="2">
    <citation type="submission" date="2023-06" db="EMBL/GenBank/DDBJ databases">
        <authorList>
            <consortium name="Lawrence Berkeley National Laboratory"/>
            <person name="Haridas S."/>
            <person name="Hensen N."/>
            <person name="Bonometti L."/>
            <person name="Westerberg I."/>
            <person name="Brannstrom I.O."/>
            <person name="Guillou S."/>
            <person name="Cros-Aarteil S."/>
            <person name="Calhoun S."/>
            <person name="Kuo A."/>
            <person name="Mondo S."/>
            <person name="Pangilinan J."/>
            <person name="Riley R."/>
            <person name="Labutti K."/>
            <person name="Andreopoulos B."/>
            <person name="Lipzen A."/>
            <person name="Chen C."/>
            <person name="Yanf M."/>
            <person name="Daum C."/>
            <person name="Ng V."/>
            <person name="Clum A."/>
            <person name="Steindorff A."/>
            <person name="Ohm R."/>
            <person name="Martin F."/>
            <person name="Silar P."/>
            <person name="Natvig D."/>
            <person name="Lalanne C."/>
            <person name="Gautier V."/>
            <person name="Ament-Velasquez S.L."/>
            <person name="Kruys A."/>
            <person name="Hutchinson M.I."/>
            <person name="Powell A.J."/>
            <person name="Barry K."/>
            <person name="Miller A.N."/>
            <person name="Grigoriev I.V."/>
            <person name="Debuchy R."/>
            <person name="Gladieux P."/>
            <person name="Thoren M.H."/>
            <person name="Johannesson H."/>
        </authorList>
    </citation>
    <scope>NUCLEOTIDE SEQUENCE</scope>
    <source>
        <strain evidence="1">SMH4131-1</strain>
    </source>
</reference>
<dbReference type="EMBL" id="JAUEPO010000001">
    <property type="protein sequence ID" value="KAK3336247.1"/>
    <property type="molecule type" value="Genomic_DNA"/>
</dbReference>
<keyword evidence="2" id="KW-1185">Reference proteome</keyword>
<dbReference type="Proteomes" id="UP001286456">
    <property type="component" value="Unassembled WGS sequence"/>
</dbReference>
<evidence type="ECO:0000313" key="2">
    <source>
        <dbReference type="Proteomes" id="UP001286456"/>
    </source>
</evidence>
<sequence length="161" mass="17301">MYCASAPLHQSCPWKISMSSGDFLPTWYIFTLHQLQCKQHGPQLHLRLIQLSVRTKYQAIAFGATWGGLLLLVMDISNVIVPPFSLVLVPAAAGADSSDMGNGSKTGCCPGTKTRCATRDLVPCVPLGKHTSPSADRSSSILHLSPISISVCGMICRDETD</sequence>
<gene>
    <name evidence="1" type="ORF">B0T19DRAFT_33919</name>
</gene>
<comment type="caution">
    <text evidence="1">The sequence shown here is derived from an EMBL/GenBank/DDBJ whole genome shotgun (WGS) entry which is preliminary data.</text>
</comment>